<dbReference type="EMBL" id="JACHHQ010000001">
    <property type="protein sequence ID" value="MBB5198644.1"/>
    <property type="molecule type" value="Genomic_DNA"/>
</dbReference>
<comment type="caution">
    <text evidence="1">The sequence shown here is derived from an EMBL/GenBank/DDBJ whole genome shotgun (WGS) entry which is preliminary data.</text>
</comment>
<sequence length="244" mass="26155">MSQQPLFEIEVKQLIPNGMGSADLRYIAIGADGHEYAAKESSIANPSLPAAEYLGYCFSARCQIAVPATATLVMQDGTFALGSRFEGGVGGFSALMPIDQSAALAACAAELSALLTLDIFLANDDRHGGNFLSRRLSLTGKWSMIAIDFSRAMWMGGFPKTDVSHTRKNGNTANTIQLMKNSLLWDNGRSSLTASALGAITPQLYGNWVAAMPPSWVNKEVAESVGWWASAERTQRISDLIACL</sequence>
<dbReference type="Proteomes" id="UP000571084">
    <property type="component" value="Unassembled WGS sequence"/>
</dbReference>
<dbReference type="RefSeq" id="WP_168052741.1">
    <property type="nucleotide sequence ID" value="NZ_JAAOZT010000002.1"/>
</dbReference>
<proteinExistence type="predicted"/>
<gene>
    <name evidence="1" type="ORF">HNR39_000454</name>
</gene>
<evidence type="ECO:0008006" key="3">
    <source>
        <dbReference type="Google" id="ProtNLM"/>
    </source>
</evidence>
<protein>
    <recommendedName>
        <fullName evidence="3">HipA-like C-terminal domain-containing protein</fullName>
    </recommendedName>
</protein>
<name>A0A840RPJ2_9BURK</name>
<dbReference type="AlphaFoldDB" id="A0A840RPJ2"/>
<keyword evidence="2" id="KW-1185">Reference proteome</keyword>
<evidence type="ECO:0000313" key="1">
    <source>
        <dbReference type="EMBL" id="MBB5198644.1"/>
    </source>
</evidence>
<organism evidence="1 2">
    <name type="scientific">Glaciimonas immobilis</name>
    <dbReference type="NCBI Taxonomy" id="728004"/>
    <lineage>
        <taxon>Bacteria</taxon>
        <taxon>Pseudomonadati</taxon>
        <taxon>Pseudomonadota</taxon>
        <taxon>Betaproteobacteria</taxon>
        <taxon>Burkholderiales</taxon>
        <taxon>Oxalobacteraceae</taxon>
        <taxon>Glaciimonas</taxon>
    </lineage>
</organism>
<accession>A0A840RPJ2</accession>
<evidence type="ECO:0000313" key="2">
    <source>
        <dbReference type="Proteomes" id="UP000571084"/>
    </source>
</evidence>
<reference evidence="1 2" key="1">
    <citation type="submission" date="2020-08" db="EMBL/GenBank/DDBJ databases">
        <title>Genomic Encyclopedia of Type Strains, Phase IV (KMG-IV): sequencing the most valuable type-strain genomes for metagenomic binning, comparative biology and taxonomic classification.</title>
        <authorList>
            <person name="Goeker M."/>
        </authorList>
    </citation>
    <scope>NUCLEOTIDE SEQUENCE [LARGE SCALE GENOMIC DNA]</scope>
    <source>
        <strain evidence="1 2">DSM 23240</strain>
    </source>
</reference>